<organism evidence="3 4">
    <name type="scientific">Arthrobacter gyeryongensis</name>
    <dbReference type="NCBI Taxonomy" id="1650592"/>
    <lineage>
        <taxon>Bacteria</taxon>
        <taxon>Bacillati</taxon>
        <taxon>Actinomycetota</taxon>
        <taxon>Actinomycetes</taxon>
        <taxon>Micrococcales</taxon>
        <taxon>Micrococcaceae</taxon>
        <taxon>Arthrobacter</taxon>
    </lineage>
</organism>
<dbReference type="EMBL" id="BAABKK010000038">
    <property type="protein sequence ID" value="GAA5201685.1"/>
    <property type="molecule type" value="Genomic_DNA"/>
</dbReference>
<reference evidence="4" key="1">
    <citation type="journal article" date="2019" name="Int. J. Syst. Evol. Microbiol.">
        <title>The Global Catalogue of Microorganisms (GCM) 10K type strain sequencing project: providing services to taxonomists for standard genome sequencing and annotation.</title>
        <authorList>
            <consortium name="The Broad Institute Genomics Platform"/>
            <consortium name="The Broad Institute Genome Sequencing Center for Infectious Disease"/>
            <person name="Wu L."/>
            <person name="Ma J."/>
        </authorList>
    </citation>
    <scope>NUCLEOTIDE SEQUENCE [LARGE SCALE GENOMIC DNA]</scope>
    <source>
        <strain evidence="4">JCM 18514</strain>
    </source>
</reference>
<sequence length="107" mass="11955">MPPIPKKTRSLSPYFTEEDVDQIRAALNAVGRLEGYASITELVEAATLRELRRLRRKYNGGKKWPGIPAGQMRPGRRTREEVQHRYQISVGRGPASGGSAMFISADE</sequence>
<proteinExistence type="predicted"/>
<dbReference type="Proteomes" id="UP001500200">
    <property type="component" value="Unassembled WGS sequence"/>
</dbReference>
<evidence type="ECO:0000259" key="2">
    <source>
        <dbReference type="Pfam" id="PF18064"/>
    </source>
</evidence>
<accession>A0ABP9SUS3</accession>
<dbReference type="InterPro" id="IPR040851">
    <property type="entry name" value="ParB-like_C"/>
</dbReference>
<feature type="region of interest" description="Disordered" evidence="1">
    <location>
        <begin position="60"/>
        <end position="80"/>
    </location>
</feature>
<gene>
    <name evidence="3" type="ORF">GCM10023346_46590</name>
</gene>
<dbReference type="Pfam" id="PF18064">
    <property type="entry name" value="CB_ParB_C"/>
    <property type="match status" value="1"/>
</dbReference>
<keyword evidence="4" id="KW-1185">Reference proteome</keyword>
<feature type="domain" description="ParB-like C-terminal" evidence="2">
    <location>
        <begin position="22"/>
        <end position="64"/>
    </location>
</feature>
<evidence type="ECO:0000313" key="3">
    <source>
        <dbReference type="EMBL" id="GAA5201685.1"/>
    </source>
</evidence>
<protein>
    <recommendedName>
        <fullName evidence="2">ParB-like C-terminal domain-containing protein</fullName>
    </recommendedName>
</protein>
<evidence type="ECO:0000313" key="4">
    <source>
        <dbReference type="Proteomes" id="UP001500200"/>
    </source>
</evidence>
<evidence type="ECO:0000256" key="1">
    <source>
        <dbReference type="SAM" id="MobiDB-lite"/>
    </source>
</evidence>
<dbReference type="Gene3D" id="6.10.180.30">
    <property type="match status" value="1"/>
</dbReference>
<comment type="caution">
    <text evidence="3">The sequence shown here is derived from an EMBL/GenBank/DDBJ whole genome shotgun (WGS) entry which is preliminary data.</text>
</comment>
<name>A0ABP9SUS3_9MICC</name>
<dbReference type="RefSeq" id="WP_345453270.1">
    <property type="nucleotide sequence ID" value="NZ_BAABKK010000038.1"/>
</dbReference>